<dbReference type="Gene3D" id="3.20.20.70">
    <property type="entry name" value="Aldolase class I"/>
    <property type="match status" value="1"/>
</dbReference>
<dbReference type="GO" id="GO:0009228">
    <property type="term" value="P:thiamine biosynthetic process"/>
    <property type="evidence" value="ECO:0007669"/>
    <property type="project" value="UniProtKB-KW"/>
</dbReference>
<dbReference type="InterPro" id="IPR022998">
    <property type="entry name" value="ThiamineP_synth_TenI"/>
</dbReference>
<name>A0A849L2N6_9RHOB</name>
<dbReference type="EMBL" id="JABFBC010000001">
    <property type="protein sequence ID" value="NNU80477.1"/>
    <property type="molecule type" value="Genomic_DNA"/>
</dbReference>
<dbReference type="InterPro" id="IPR036206">
    <property type="entry name" value="ThiamineP_synth_sf"/>
</dbReference>
<dbReference type="PANTHER" id="PTHR20857:SF15">
    <property type="entry name" value="THIAMINE-PHOSPHATE SYNTHASE"/>
    <property type="match status" value="1"/>
</dbReference>
<keyword evidence="5" id="KW-1185">Reference proteome</keyword>
<dbReference type="AlphaFoldDB" id="A0A849L2N6"/>
<gene>
    <name evidence="4" type="ORF">HMH01_08490</name>
</gene>
<dbReference type="Pfam" id="PF02581">
    <property type="entry name" value="TMP-TENI"/>
    <property type="match status" value="1"/>
</dbReference>
<dbReference type="RefSeq" id="WP_171324272.1">
    <property type="nucleotide sequence ID" value="NZ_JABFBC010000001.1"/>
</dbReference>
<dbReference type="PANTHER" id="PTHR20857">
    <property type="entry name" value="THIAMINE-PHOSPHATE PYROPHOSPHORYLASE"/>
    <property type="match status" value="1"/>
</dbReference>
<sequence>MTEDREPPKIYLATPPAFELSGFETPLKAALDAAPVACLRLSLATRDEDDLSRAADMLREIAHARDIPLVIDDHFRLVERLGLDGVHLTDGARRVKEVRKLLGKEAILGAFCGTSRHAGMTAGELGADYIAFGPVSADTLLGDGTVAEPELFQWWSEMIEIPVVAEGGLAGAALAGLLPYTDFICLSDEIWAAGDGPAAALGRIAASL</sequence>
<keyword evidence="2" id="KW-0784">Thiamine biosynthesis</keyword>
<evidence type="ECO:0000313" key="4">
    <source>
        <dbReference type="EMBL" id="NNU80477.1"/>
    </source>
</evidence>
<protein>
    <submittedName>
        <fullName evidence="4">Thiamine phosphate synthase</fullName>
    </submittedName>
</protein>
<comment type="caution">
    <text evidence="4">The sequence shown here is derived from an EMBL/GenBank/DDBJ whole genome shotgun (WGS) entry which is preliminary data.</text>
</comment>
<dbReference type="GO" id="GO:0004789">
    <property type="term" value="F:thiamine-phosphate diphosphorylase activity"/>
    <property type="evidence" value="ECO:0007669"/>
    <property type="project" value="TreeGrafter"/>
</dbReference>
<evidence type="ECO:0000256" key="2">
    <source>
        <dbReference type="ARBA" id="ARBA00022977"/>
    </source>
</evidence>
<organism evidence="4 5">
    <name type="scientific">Halovulum dunhuangense</name>
    <dbReference type="NCBI Taxonomy" id="1505036"/>
    <lineage>
        <taxon>Bacteria</taxon>
        <taxon>Pseudomonadati</taxon>
        <taxon>Pseudomonadota</taxon>
        <taxon>Alphaproteobacteria</taxon>
        <taxon>Rhodobacterales</taxon>
        <taxon>Paracoccaceae</taxon>
        <taxon>Halovulum</taxon>
    </lineage>
</organism>
<dbReference type="GO" id="GO:0005737">
    <property type="term" value="C:cytoplasm"/>
    <property type="evidence" value="ECO:0007669"/>
    <property type="project" value="TreeGrafter"/>
</dbReference>
<reference evidence="4 5" key="1">
    <citation type="submission" date="2020-05" db="EMBL/GenBank/DDBJ databases">
        <title>Gimesia benthica sp. nov., a novel planctomycete isolated from a deep-sea water sample of the Northwest Indian Ocean.</title>
        <authorList>
            <person name="Wang J."/>
            <person name="Ruan C."/>
            <person name="Song L."/>
            <person name="Zhu Y."/>
            <person name="Li A."/>
            <person name="Zheng X."/>
            <person name="Wang L."/>
            <person name="Lu Z."/>
            <person name="Huang Y."/>
            <person name="Du W."/>
            <person name="Zhou Y."/>
            <person name="Huang L."/>
            <person name="Dai X."/>
        </authorList>
    </citation>
    <scope>NUCLEOTIDE SEQUENCE [LARGE SCALE GENOMIC DNA]</scope>
    <source>
        <strain evidence="4 5">YYQ-30</strain>
    </source>
</reference>
<proteinExistence type="predicted"/>
<evidence type="ECO:0000259" key="3">
    <source>
        <dbReference type="Pfam" id="PF02581"/>
    </source>
</evidence>
<comment type="pathway">
    <text evidence="1">Cofactor biosynthesis; thiamine diphosphate biosynthesis.</text>
</comment>
<evidence type="ECO:0000313" key="5">
    <source>
        <dbReference type="Proteomes" id="UP000572377"/>
    </source>
</evidence>
<dbReference type="CDD" id="cd00564">
    <property type="entry name" value="TMP_TenI"/>
    <property type="match status" value="1"/>
</dbReference>
<feature type="domain" description="Thiamine phosphate synthase/TenI" evidence="3">
    <location>
        <begin position="11"/>
        <end position="176"/>
    </location>
</feature>
<accession>A0A849L2N6</accession>
<dbReference type="InterPro" id="IPR013785">
    <property type="entry name" value="Aldolase_TIM"/>
</dbReference>
<dbReference type="SUPFAM" id="SSF51391">
    <property type="entry name" value="Thiamin phosphate synthase"/>
    <property type="match status" value="1"/>
</dbReference>
<dbReference type="Proteomes" id="UP000572377">
    <property type="component" value="Unassembled WGS sequence"/>
</dbReference>
<evidence type="ECO:0000256" key="1">
    <source>
        <dbReference type="ARBA" id="ARBA00004948"/>
    </source>
</evidence>